<dbReference type="OrthoDB" id="7273156at2"/>
<dbReference type="PANTHER" id="PTHR39456">
    <property type="entry name" value="METAL-DEPENDENT HYDROLASE"/>
    <property type="match status" value="1"/>
</dbReference>
<dbReference type="EMBL" id="QGLF01000008">
    <property type="protein sequence ID" value="PWR17794.1"/>
    <property type="molecule type" value="Genomic_DNA"/>
</dbReference>
<evidence type="ECO:0000313" key="3">
    <source>
        <dbReference type="Proteomes" id="UP000246077"/>
    </source>
</evidence>
<organism evidence="2 3">
    <name type="scientific">Zavarzinia compransoris</name>
    <dbReference type="NCBI Taxonomy" id="1264899"/>
    <lineage>
        <taxon>Bacteria</taxon>
        <taxon>Pseudomonadati</taxon>
        <taxon>Pseudomonadota</taxon>
        <taxon>Alphaproteobacteria</taxon>
        <taxon>Rhodospirillales</taxon>
        <taxon>Zavarziniaceae</taxon>
        <taxon>Zavarzinia</taxon>
    </lineage>
</organism>
<dbReference type="AlphaFoldDB" id="A0A317DTU5"/>
<proteinExistence type="predicted"/>
<protein>
    <submittedName>
        <fullName evidence="2">Metal-dependent hydrolase</fullName>
    </submittedName>
</protein>
<keyword evidence="3" id="KW-1185">Reference proteome</keyword>
<gene>
    <name evidence="2" type="ORF">DKG75_21870</name>
</gene>
<dbReference type="Pfam" id="PF10118">
    <property type="entry name" value="Metal_hydrol"/>
    <property type="match status" value="1"/>
</dbReference>
<feature type="transmembrane region" description="Helical" evidence="1">
    <location>
        <begin position="192"/>
        <end position="213"/>
    </location>
</feature>
<evidence type="ECO:0000256" key="1">
    <source>
        <dbReference type="SAM" id="Phobius"/>
    </source>
</evidence>
<keyword evidence="1" id="KW-0812">Transmembrane</keyword>
<keyword evidence="2" id="KW-0378">Hydrolase</keyword>
<accession>A0A317DTU5</accession>
<sequence>MASPVAITPRNLRFAFPAAQGRPWCGGDPIRTAFFDGMSLMFPDGERMFIESVRDTADGITDPALLAEIRNFTIQEGLHSREHSRFNEQVAASAPALVARLQAGVARRVALVGKYLKPEQRLAATVAAEHFTAVLADYILRRPGLLADADPEFTGLWLWHAIEETEHKGVAFDVLATRRKGFGGWWLRARTMLLLTLSFSFFLSLHVILLARVHGGGRLGWRRAARLIAFFWAPGGVIPGTLGAWAAFFRPGFHPWDHDNRGLIEDRRRELQRA</sequence>
<dbReference type="Proteomes" id="UP000246077">
    <property type="component" value="Unassembled WGS sequence"/>
</dbReference>
<dbReference type="PIRSF" id="PIRSF007580">
    <property type="entry name" value="UCP07580"/>
    <property type="match status" value="1"/>
</dbReference>
<keyword evidence="1" id="KW-1133">Transmembrane helix</keyword>
<dbReference type="RefSeq" id="WP_109923322.1">
    <property type="nucleotide sequence ID" value="NZ_QGLF01000008.1"/>
</dbReference>
<reference evidence="3" key="1">
    <citation type="submission" date="2018-05" db="EMBL/GenBank/DDBJ databases">
        <title>Zavarzinia sp. HR-AS.</title>
        <authorList>
            <person name="Lee Y."/>
            <person name="Jeon C.O."/>
        </authorList>
    </citation>
    <scope>NUCLEOTIDE SEQUENCE [LARGE SCALE GENOMIC DNA]</scope>
    <source>
        <strain evidence="3">DSM 1231</strain>
    </source>
</reference>
<dbReference type="InterPro" id="IPR016516">
    <property type="entry name" value="UCP07580"/>
</dbReference>
<comment type="caution">
    <text evidence="2">The sequence shown here is derived from an EMBL/GenBank/DDBJ whole genome shotgun (WGS) entry which is preliminary data.</text>
</comment>
<keyword evidence="1" id="KW-0472">Membrane</keyword>
<dbReference type="PANTHER" id="PTHR39456:SF1">
    <property type="entry name" value="METAL-DEPENDENT HYDROLASE"/>
    <property type="match status" value="1"/>
</dbReference>
<evidence type="ECO:0000313" key="2">
    <source>
        <dbReference type="EMBL" id="PWR17794.1"/>
    </source>
</evidence>
<feature type="transmembrane region" description="Helical" evidence="1">
    <location>
        <begin position="225"/>
        <end position="248"/>
    </location>
</feature>
<dbReference type="GO" id="GO:0016787">
    <property type="term" value="F:hydrolase activity"/>
    <property type="evidence" value="ECO:0007669"/>
    <property type="project" value="UniProtKB-KW"/>
</dbReference>
<name>A0A317DTU5_9PROT</name>